<feature type="transmembrane region" description="Helical" evidence="1">
    <location>
        <begin position="30"/>
        <end position="52"/>
    </location>
</feature>
<keyword evidence="1" id="KW-1133">Transmembrane helix</keyword>
<accession>A0ABS3P4V4</accession>
<evidence type="ECO:0000256" key="1">
    <source>
        <dbReference type="SAM" id="Phobius"/>
    </source>
</evidence>
<reference evidence="2 3" key="1">
    <citation type="submission" date="2021-03" db="EMBL/GenBank/DDBJ databases">
        <title>Identification of novel Bacillus strains.</title>
        <authorList>
            <person name="Xiao Z."/>
            <person name="Li Y."/>
            <person name="Shen J."/>
        </authorList>
    </citation>
    <scope>NUCLEOTIDE SEQUENCE [LARGE SCALE GENOMIC DNA]</scope>
    <source>
        <strain evidence="2 3">SY8</strain>
    </source>
</reference>
<protein>
    <submittedName>
        <fullName evidence="2">Uncharacterized protein</fullName>
    </submittedName>
</protein>
<organism evidence="2 3">
    <name type="scientific">Bacillus arachidis</name>
    <dbReference type="NCBI Taxonomy" id="2819290"/>
    <lineage>
        <taxon>Bacteria</taxon>
        <taxon>Bacillati</taxon>
        <taxon>Bacillota</taxon>
        <taxon>Bacilli</taxon>
        <taxon>Bacillales</taxon>
        <taxon>Bacillaceae</taxon>
        <taxon>Bacillus</taxon>
    </lineage>
</organism>
<name>A0ABS3P4V4_9BACI</name>
<keyword evidence="1" id="KW-0812">Transmembrane</keyword>
<evidence type="ECO:0000313" key="2">
    <source>
        <dbReference type="EMBL" id="MBO1627810.1"/>
    </source>
</evidence>
<sequence>MEIQTEQKKSKKAELRSNEKVLLKTDKINLVLCAIGGGIVGSALFAATTFGGQTVTNISTLIGGLGGGLGGGVISGFLTLQGVRKTIELQKEKELVDSEPDKIRSLHLMINLVNTYNGKLLMLRRGIHTIPDDGNTGKLEELVDQWEKEKGDVDHFRDRMFEESLKVNPDVYFYLKERVPEIEKIDSIAMSYIMTGTHFPIEGIKEEIKEFSEESGQIIVQIIDRLNKELDAYEQSLFSRKS</sequence>
<dbReference type="EMBL" id="JAGDQJ010000030">
    <property type="protein sequence ID" value="MBO1627810.1"/>
    <property type="molecule type" value="Genomic_DNA"/>
</dbReference>
<gene>
    <name evidence="2" type="ORF">J4P90_21840</name>
</gene>
<comment type="caution">
    <text evidence="2">The sequence shown here is derived from an EMBL/GenBank/DDBJ whole genome shotgun (WGS) entry which is preliminary data.</text>
</comment>
<evidence type="ECO:0000313" key="3">
    <source>
        <dbReference type="Proteomes" id="UP000677611"/>
    </source>
</evidence>
<proteinExistence type="predicted"/>
<keyword evidence="1" id="KW-0472">Membrane</keyword>
<dbReference type="Proteomes" id="UP000677611">
    <property type="component" value="Unassembled WGS sequence"/>
</dbReference>
<feature type="transmembrane region" description="Helical" evidence="1">
    <location>
        <begin position="58"/>
        <end position="80"/>
    </location>
</feature>
<dbReference type="RefSeq" id="WP_208019038.1">
    <property type="nucleotide sequence ID" value="NZ_JAGDQJ010000030.1"/>
</dbReference>
<keyword evidence="3" id="KW-1185">Reference proteome</keyword>